<keyword evidence="3" id="KW-1185">Reference proteome</keyword>
<reference evidence="2" key="1">
    <citation type="journal article" date="2023" name="Mol. Biol. Evol.">
        <title>Third-Generation Sequencing Reveals the Adaptive Role of the Epigenome in Three Deep-Sea Polychaetes.</title>
        <authorList>
            <person name="Perez M."/>
            <person name="Aroh O."/>
            <person name="Sun Y."/>
            <person name="Lan Y."/>
            <person name="Juniper S.K."/>
            <person name="Young C.R."/>
            <person name="Angers B."/>
            <person name="Qian P.Y."/>
        </authorList>
    </citation>
    <scope>NUCLEOTIDE SEQUENCE</scope>
    <source>
        <strain evidence="2">P08H-3</strain>
    </source>
</reference>
<accession>A0AAD9J8N1</accession>
<feature type="compositionally biased region" description="Polar residues" evidence="1">
    <location>
        <begin position="25"/>
        <end position="41"/>
    </location>
</feature>
<name>A0AAD9J8N1_9ANNE</name>
<evidence type="ECO:0000256" key="1">
    <source>
        <dbReference type="SAM" id="MobiDB-lite"/>
    </source>
</evidence>
<dbReference type="AlphaFoldDB" id="A0AAD9J8N1"/>
<feature type="region of interest" description="Disordered" evidence="1">
    <location>
        <begin position="1"/>
        <end position="81"/>
    </location>
</feature>
<protein>
    <submittedName>
        <fullName evidence="2">Uncharacterized protein</fullName>
    </submittedName>
</protein>
<feature type="region of interest" description="Disordered" evidence="1">
    <location>
        <begin position="165"/>
        <end position="196"/>
    </location>
</feature>
<evidence type="ECO:0000313" key="3">
    <source>
        <dbReference type="Proteomes" id="UP001208570"/>
    </source>
</evidence>
<dbReference type="Proteomes" id="UP001208570">
    <property type="component" value="Unassembled WGS sequence"/>
</dbReference>
<proteinExistence type="predicted"/>
<sequence length="196" mass="21704">MPYRRGDRMAAASHTKYRPLHQMPGRTTSPPGDFSNCTTGVNDREQSTHSHAVRSRQSGRPQNNNDHGVKPPVNTGSGPNAEIEIGVVGNWADANHRNVNFRQRHGMTGNLSPEIVSQQQGHRREENYKWQNSHQNGDIAQSTISNGRPNGLGHGHVITAADVGSSQARDIHPDNRSYVNNQHVKVPRDSGYNNNR</sequence>
<evidence type="ECO:0000313" key="2">
    <source>
        <dbReference type="EMBL" id="KAK2148519.1"/>
    </source>
</evidence>
<feature type="compositionally biased region" description="Polar residues" evidence="1">
    <location>
        <begin position="55"/>
        <end position="66"/>
    </location>
</feature>
<comment type="caution">
    <text evidence="2">The sequence shown here is derived from an EMBL/GenBank/DDBJ whole genome shotgun (WGS) entry which is preliminary data.</text>
</comment>
<gene>
    <name evidence="2" type="ORF">LSH36_492g03038</name>
</gene>
<organism evidence="2 3">
    <name type="scientific">Paralvinella palmiformis</name>
    <dbReference type="NCBI Taxonomy" id="53620"/>
    <lineage>
        <taxon>Eukaryota</taxon>
        <taxon>Metazoa</taxon>
        <taxon>Spiralia</taxon>
        <taxon>Lophotrochozoa</taxon>
        <taxon>Annelida</taxon>
        <taxon>Polychaeta</taxon>
        <taxon>Sedentaria</taxon>
        <taxon>Canalipalpata</taxon>
        <taxon>Terebellida</taxon>
        <taxon>Terebelliformia</taxon>
        <taxon>Alvinellidae</taxon>
        <taxon>Paralvinella</taxon>
    </lineage>
</organism>
<dbReference type="EMBL" id="JAODUP010000492">
    <property type="protein sequence ID" value="KAK2148519.1"/>
    <property type="molecule type" value="Genomic_DNA"/>
</dbReference>